<dbReference type="EMBL" id="JARK01001343">
    <property type="protein sequence ID" value="EYC28759.1"/>
    <property type="molecule type" value="Genomic_DNA"/>
</dbReference>
<protein>
    <submittedName>
        <fullName evidence="1">Uncharacterized protein</fullName>
    </submittedName>
</protein>
<name>A0A016VMC3_9BILA</name>
<dbReference type="AlphaFoldDB" id="A0A016VMC3"/>
<dbReference type="Proteomes" id="UP000024635">
    <property type="component" value="Unassembled WGS sequence"/>
</dbReference>
<proteinExistence type="predicted"/>
<evidence type="ECO:0000313" key="2">
    <source>
        <dbReference type="Proteomes" id="UP000024635"/>
    </source>
</evidence>
<reference evidence="2" key="1">
    <citation type="journal article" date="2015" name="Nat. Genet.">
        <title>The genome and transcriptome of the zoonotic hookworm Ancylostoma ceylanicum identify infection-specific gene families.</title>
        <authorList>
            <person name="Schwarz E.M."/>
            <person name="Hu Y."/>
            <person name="Antoshechkin I."/>
            <person name="Miller M.M."/>
            <person name="Sternberg P.W."/>
            <person name="Aroian R.V."/>
        </authorList>
    </citation>
    <scope>NUCLEOTIDE SEQUENCE</scope>
    <source>
        <strain evidence="2">HY135</strain>
    </source>
</reference>
<keyword evidence="2" id="KW-1185">Reference proteome</keyword>
<comment type="caution">
    <text evidence="1">The sequence shown here is derived from an EMBL/GenBank/DDBJ whole genome shotgun (WGS) entry which is preliminary data.</text>
</comment>
<evidence type="ECO:0000313" key="1">
    <source>
        <dbReference type="EMBL" id="EYC28759.1"/>
    </source>
</evidence>
<organism evidence="1 2">
    <name type="scientific">Ancylostoma ceylanicum</name>
    <dbReference type="NCBI Taxonomy" id="53326"/>
    <lineage>
        <taxon>Eukaryota</taxon>
        <taxon>Metazoa</taxon>
        <taxon>Ecdysozoa</taxon>
        <taxon>Nematoda</taxon>
        <taxon>Chromadorea</taxon>
        <taxon>Rhabditida</taxon>
        <taxon>Rhabditina</taxon>
        <taxon>Rhabditomorpha</taxon>
        <taxon>Strongyloidea</taxon>
        <taxon>Ancylostomatidae</taxon>
        <taxon>Ancylostomatinae</taxon>
        <taxon>Ancylostoma</taxon>
    </lineage>
</organism>
<gene>
    <name evidence="1" type="primary">Acey_s0007.g3405</name>
    <name evidence="1" type="ORF">Y032_0007g3405</name>
</gene>
<sequence>MHCSKLYWATASCPFLFLISPKQCPATVSAICADISRGVAGKSVCIENTPKIYPIIISIISLSHYFGCLTREPPKTSA</sequence>
<accession>A0A016VMC3</accession>